<comment type="similarity">
    <text evidence="1">Belongs to the glycosyl hydrolase 16 family.</text>
</comment>
<feature type="compositionally biased region" description="Basic and acidic residues" evidence="2">
    <location>
        <begin position="37"/>
        <end position="51"/>
    </location>
</feature>
<dbReference type="AlphaFoldDB" id="A0AAU7Z921"/>
<protein>
    <submittedName>
        <fullName evidence="5">Glycoside hydrolase family 16 protein</fullName>
    </submittedName>
</protein>
<dbReference type="PANTHER" id="PTHR10963:SF55">
    <property type="entry name" value="GLYCOSIDE HYDROLASE FAMILY 16 PROTEIN"/>
    <property type="match status" value="1"/>
</dbReference>
<dbReference type="Pfam" id="PF00722">
    <property type="entry name" value="Glyco_hydro_16"/>
    <property type="match status" value="1"/>
</dbReference>
<dbReference type="CDD" id="cd08023">
    <property type="entry name" value="GH16_laminarinase_like"/>
    <property type="match status" value="1"/>
</dbReference>
<evidence type="ECO:0000256" key="1">
    <source>
        <dbReference type="ARBA" id="ARBA00006865"/>
    </source>
</evidence>
<dbReference type="InterPro" id="IPR050546">
    <property type="entry name" value="Glycosyl_Hydrlase_16"/>
</dbReference>
<feature type="domain" description="GH16" evidence="4">
    <location>
        <begin position="61"/>
        <end position="305"/>
    </location>
</feature>
<dbReference type="Gene3D" id="2.60.120.200">
    <property type="match status" value="1"/>
</dbReference>
<organism evidence="5">
    <name type="scientific">Tunturiibacter empetritectus</name>
    <dbReference type="NCBI Taxonomy" id="3069691"/>
    <lineage>
        <taxon>Bacteria</taxon>
        <taxon>Pseudomonadati</taxon>
        <taxon>Acidobacteriota</taxon>
        <taxon>Terriglobia</taxon>
        <taxon>Terriglobales</taxon>
        <taxon>Acidobacteriaceae</taxon>
        <taxon>Tunturiibacter</taxon>
    </lineage>
</organism>
<keyword evidence="3" id="KW-0732">Signal</keyword>
<dbReference type="GO" id="GO:0005975">
    <property type="term" value="P:carbohydrate metabolic process"/>
    <property type="evidence" value="ECO:0007669"/>
    <property type="project" value="InterPro"/>
</dbReference>
<reference evidence="5" key="2">
    <citation type="journal article" date="2024" name="Environ. Microbiol.">
        <title>Genome analysis and description of Tunturibacter gen. nov. expands the diversity of Terriglobia in tundra soils.</title>
        <authorList>
            <person name="Messyasz A."/>
            <person name="Mannisto M.K."/>
            <person name="Kerkhof L.J."/>
            <person name="Haggblom M.M."/>
        </authorList>
    </citation>
    <scope>NUCLEOTIDE SEQUENCE</scope>
    <source>
        <strain evidence="5">M8UP23</strain>
    </source>
</reference>
<feature type="region of interest" description="Disordered" evidence="2">
    <location>
        <begin position="29"/>
        <end position="51"/>
    </location>
</feature>
<keyword evidence="5" id="KW-0378">Hydrolase</keyword>
<evidence type="ECO:0000259" key="4">
    <source>
        <dbReference type="PROSITE" id="PS51762"/>
    </source>
</evidence>
<feature type="signal peptide" evidence="3">
    <location>
        <begin position="1"/>
        <end position="30"/>
    </location>
</feature>
<dbReference type="RefSeq" id="WP_353068380.1">
    <property type="nucleotide sequence ID" value="NZ_CP132932.1"/>
</dbReference>
<sequence length="305" mass="33378">MTTSNSMAGRKALCLSLLAATLLPAASAHASWSPREGSPREGIHHEGPSNKEKKEKLLWQETFHSIANPQPDPAIWTYDTGGDGWGNGELEFYCAYGSGKPPCDSAQPNAFVADGLLHLVARKMPDGRYTSARLLSKHLKSFQYGRIEARIRIPAGQGIWPAFWLLGEDIDTVNWPASGELDVMENIGKEPDTIHGSIHGKSFTGTLLGTPAKLPDGAPFAAGFHTYGMIWKPGSIAYYIDDPAKPYVTYTPKDLPPGAVWPFDNRRFFLIVNLAVGGDWPGNPDPTTAFPSEMLVDYLKVWELP</sequence>
<name>A0AAU7Z921_9BACT</name>
<dbReference type="PROSITE" id="PS51762">
    <property type="entry name" value="GH16_2"/>
    <property type="match status" value="1"/>
</dbReference>
<evidence type="ECO:0000256" key="3">
    <source>
        <dbReference type="SAM" id="SignalP"/>
    </source>
</evidence>
<gene>
    <name evidence="5" type="ORF">RBB75_13445</name>
</gene>
<dbReference type="SUPFAM" id="SSF49899">
    <property type="entry name" value="Concanavalin A-like lectins/glucanases"/>
    <property type="match status" value="1"/>
</dbReference>
<accession>A0AAU7Z921</accession>
<evidence type="ECO:0000256" key="2">
    <source>
        <dbReference type="SAM" id="MobiDB-lite"/>
    </source>
</evidence>
<proteinExistence type="inferred from homology"/>
<dbReference type="GO" id="GO:0004553">
    <property type="term" value="F:hydrolase activity, hydrolyzing O-glycosyl compounds"/>
    <property type="evidence" value="ECO:0007669"/>
    <property type="project" value="InterPro"/>
</dbReference>
<dbReference type="InterPro" id="IPR000757">
    <property type="entry name" value="Beta-glucanase-like"/>
</dbReference>
<dbReference type="PANTHER" id="PTHR10963">
    <property type="entry name" value="GLYCOSYL HYDROLASE-RELATED"/>
    <property type="match status" value="1"/>
</dbReference>
<dbReference type="InterPro" id="IPR013320">
    <property type="entry name" value="ConA-like_dom_sf"/>
</dbReference>
<feature type="chain" id="PRO_5043504526" evidence="3">
    <location>
        <begin position="31"/>
        <end position="305"/>
    </location>
</feature>
<evidence type="ECO:0000313" key="5">
    <source>
        <dbReference type="EMBL" id="XCB25451.1"/>
    </source>
</evidence>
<reference evidence="5" key="1">
    <citation type="submission" date="2023-08" db="EMBL/GenBank/DDBJ databases">
        <authorList>
            <person name="Messyasz A."/>
            <person name="Mannisto M.K."/>
            <person name="Kerkhof L.J."/>
            <person name="Haggblom M."/>
        </authorList>
    </citation>
    <scope>NUCLEOTIDE SEQUENCE</scope>
    <source>
        <strain evidence="5">M8UP23</strain>
    </source>
</reference>
<dbReference type="KEGG" id="temp:RBB75_13445"/>
<dbReference type="EMBL" id="CP132932">
    <property type="protein sequence ID" value="XCB25451.1"/>
    <property type="molecule type" value="Genomic_DNA"/>
</dbReference>